<proteinExistence type="predicted"/>
<protein>
    <submittedName>
        <fullName evidence="1">Uncharacterized protein</fullName>
    </submittedName>
</protein>
<sequence length="169" mass="17709">MPSALQISSYHAAAPMIPPPLVAPASVQTAHYENGCASHAAAARIAPNQITIAAMATAFSGLPASLVTVTVAAAAALVSLNALEAVTNVVLIYGSVSVAAAHVVVIPVACVTNLMLVRILKFRSHSIIGFGLLNFMDLQWRQSSRGHRDDFNTIKDVGAKTPRARQQTQ</sequence>
<gene>
    <name evidence="1" type="ORF">MLD38_006953</name>
</gene>
<dbReference type="Proteomes" id="UP001057402">
    <property type="component" value="Chromosome 3"/>
</dbReference>
<evidence type="ECO:0000313" key="2">
    <source>
        <dbReference type="Proteomes" id="UP001057402"/>
    </source>
</evidence>
<organism evidence="1 2">
    <name type="scientific">Melastoma candidum</name>
    <dbReference type="NCBI Taxonomy" id="119954"/>
    <lineage>
        <taxon>Eukaryota</taxon>
        <taxon>Viridiplantae</taxon>
        <taxon>Streptophyta</taxon>
        <taxon>Embryophyta</taxon>
        <taxon>Tracheophyta</taxon>
        <taxon>Spermatophyta</taxon>
        <taxon>Magnoliopsida</taxon>
        <taxon>eudicotyledons</taxon>
        <taxon>Gunneridae</taxon>
        <taxon>Pentapetalae</taxon>
        <taxon>rosids</taxon>
        <taxon>malvids</taxon>
        <taxon>Myrtales</taxon>
        <taxon>Melastomataceae</taxon>
        <taxon>Melastomatoideae</taxon>
        <taxon>Melastomateae</taxon>
        <taxon>Melastoma</taxon>
    </lineage>
</organism>
<name>A0ACB9RP31_9MYRT</name>
<reference evidence="2" key="1">
    <citation type="journal article" date="2023" name="Front. Plant Sci.">
        <title>Chromosomal-level genome assembly of Melastoma candidum provides insights into trichome evolution.</title>
        <authorList>
            <person name="Zhong Y."/>
            <person name="Wu W."/>
            <person name="Sun C."/>
            <person name="Zou P."/>
            <person name="Liu Y."/>
            <person name="Dai S."/>
            <person name="Zhou R."/>
        </authorList>
    </citation>
    <scope>NUCLEOTIDE SEQUENCE [LARGE SCALE GENOMIC DNA]</scope>
</reference>
<comment type="caution">
    <text evidence="1">The sequence shown here is derived from an EMBL/GenBank/DDBJ whole genome shotgun (WGS) entry which is preliminary data.</text>
</comment>
<keyword evidence="2" id="KW-1185">Reference proteome</keyword>
<accession>A0ACB9RP31</accession>
<dbReference type="EMBL" id="CM042882">
    <property type="protein sequence ID" value="KAI4380805.1"/>
    <property type="molecule type" value="Genomic_DNA"/>
</dbReference>
<evidence type="ECO:0000313" key="1">
    <source>
        <dbReference type="EMBL" id="KAI4380805.1"/>
    </source>
</evidence>